<dbReference type="EMBL" id="JAJSOF020000003">
    <property type="protein sequence ID" value="KAJ4449602.1"/>
    <property type="molecule type" value="Genomic_DNA"/>
</dbReference>
<keyword evidence="2" id="KW-1185">Reference proteome</keyword>
<evidence type="ECO:0000313" key="1">
    <source>
        <dbReference type="EMBL" id="KAJ4449602.1"/>
    </source>
</evidence>
<accession>A0ABQ8TU58</accession>
<gene>
    <name evidence="1" type="ORF">ANN_01005</name>
</gene>
<dbReference type="Proteomes" id="UP001148838">
    <property type="component" value="Unassembled WGS sequence"/>
</dbReference>
<organism evidence="1 2">
    <name type="scientific">Periplaneta americana</name>
    <name type="common">American cockroach</name>
    <name type="synonym">Blatta americana</name>
    <dbReference type="NCBI Taxonomy" id="6978"/>
    <lineage>
        <taxon>Eukaryota</taxon>
        <taxon>Metazoa</taxon>
        <taxon>Ecdysozoa</taxon>
        <taxon>Arthropoda</taxon>
        <taxon>Hexapoda</taxon>
        <taxon>Insecta</taxon>
        <taxon>Pterygota</taxon>
        <taxon>Neoptera</taxon>
        <taxon>Polyneoptera</taxon>
        <taxon>Dictyoptera</taxon>
        <taxon>Blattodea</taxon>
        <taxon>Blattoidea</taxon>
        <taxon>Blattidae</taxon>
        <taxon>Blattinae</taxon>
        <taxon>Periplaneta</taxon>
    </lineage>
</organism>
<comment type="caution">
    <text evidence="1">The sequence shown here is derived from an EMBL/GenBank/DDBJ whole genome shotgun (WGS) entry which is preliminary data.</text>
</comment>
<evidence type="ECO:0008006" key="3">
    <source>
        <dbReference type="Google" id="ProtNLM"/>
    </source>
</evidence>
<name>A0ABQ8TU58_PERAM</name>
<evidence type="ECO:0000313" key="2">
    <source>
        <dbReference type="Proteomes" id="UP001148838"/>
    </source>
</evidence>
<reference evidence="1 2" key="1">
    <citation type="journal article" date="2022" name="Allergy">
        <title>Genome assembly and annotation of Periplaneta americana reveal a comprehensive cockroach allergen profile.</title>
        <authorList>
            <person name="Wang L."/>
            <person name="Xiong Q."/>
            <person name="Saelim N."/>
            <person name="Wang L."/>
            <person name="Nong W."/>
            <person name="Wan A.T."/>
            <person name="Shi M."/>
            <person name="Liu X."/>
            <person name="Cao Q."/>
            <person name="Hui J.H.L."/>
            <person name="Sookrung N."/>
            <person name="Leung T.F."/>
            <person name="Tungtrongchitr A."/>
            <person name="Tsui S.K.W."/>
        </authorList>
    </citation>
    <scope>NUCLEOTIDE SEQUENCE [LARGE SCALE GENOMIC DNA]</scope>
    <source>
        <strain evidence="1">PWHHKU_190912</strain>
    </source>
</reference>
<protein>
    <recommendedName>
        <fullName evidence="3">HTH psq-type domain-containing protein</fullName>
    </recommendedName>
</protein>
<sequence length="285" mass="33291">MTKREYEKSKPSALLKAVDEFRSGAVGLNECCRKYKIRKSIFKRYLMGKMKREYDIKKVQENRESFELNELHQLLVYADDVNMLRENSKTTRENTTILLKASGKIQVPWNNSKQMSRSEQNCMQRLPSKERGGSVVCRHRARNMPIFCVIIRCKSNGTEKNSLRRRDLNPGFQLYVLMLYPLSHTGYHPCVGQNRLRLSSNSWVPSTGRPLHYVIEVYEPSPDLVDLIVMGMRIRFREKKFAEVVKDLHEEDEWEDQRDVGETSLMDKILEAEQAIGLNLEVIDD</sequence>
<proteinExistence type="predicted"/>